<organism evidence="3 4">
    <name type="scientific">Trypanosoma equiperdum</name>
    <dbReference type="NCBI Taxonomy" id="5694"/>
    <lineage>
        <taxon>Eukaryota</taxon>
        <taxon>Discoba</taxon>
        <taxon>Euglenozoa</taxon>
        <taxon>Kinetoplastea</taxon>
        <taxon>Metakinetoplastina</taxon>
        <taxon>Trypanosomatida</taxon>
        <taxon>Trypanosomatidae</taxon>
        <taxon>Trypanosoma</taxon>
    </lineage>
</organism>
<dbReference type="AlphaFoldDB" id="A0A1G4I3B7"/>
<dbReference type="EMBL" id="CZPT02000533">
    <property type="protein sequence ID" value="SCU66321.1"/>
    <property type="molecule type" value="Genomic_DNA"/>
</dbReference>
<dbReference type="Proteomes" id="UP000195570">
    <property type="component" value="Unassembled WGS sequence"/>
</dbReference>
<protein>
    <submittedName>
        <fullName evidence="3">Uncharacterized protein</fullName>
    </submittedName>
</protein>
<proteinExistence type="predicted"/>
<reference evidence="3" key="1">
    <citation type="submission" date="2016-09" db="EMBL/GenBank/DDBJ databases">
        <authorList>
            <person name="Hebert L."/>
            <person name="Moumen B."/>
        </authorList>
    </citation>
    <scope>NUCLEOTIDE SEQUENCE [LARGE SCALE GENOMIC DNA]</scope>
    <source>
        <strain evidence="3">OVI</strain>
    </source>
</reference>
<evidence type="ECO:0000313" key="3">
    <source>
        <dbReference type="EMBL" id="SCU66321.1"/>
    </source>
</evidence>
<evidence type="ECO:0000256" key="1">
    <source>
        <dbReference type="SAM" id="Coils"/>
    </source>
</evidence>
<comment type="caution">
    <text evidence="3">The sequence shown here is derived from an EMBL/GenBank/DDBJ whole genome shotgun (WGS) entry which is preliminary data.</text>
</comment>
<gene>
    <name evidence="3" type="ORF">TEOVI_000484100</name>
</gene>
<dbReference type="RefSeq" id="XP_067077778.1">
    <property type="nucleotide sequence ID" value="XM_067221677.1"/>
</dbReference>
<feature type="coiled-coil region" evidence="1">
    <location>
        <begin position="102"/>
        <end position="132"/>
    </location>
</feature>
<keyword evidence="4" id="KW-1185">Reference proteome</keyword>
<dbReference type="VEuPathDB" id="TriTrypDB:TEOVI_000484100"/>
<dbReference type="GeneID" id="92378781"/>
<sequence>METSGPKTVPGTDLCHRVLYAAVVGDNAKGCLPGSVKKMTPDGVVIVDHVMRCARYYVPGLCLSGSLPTSKCESLLDFSDQVPPLSAEPQKQELIDRILYYSSELESRTQQLELRKQEVQSLQNKLRIVNKELKRRGIVIADTPERGYTKGSDFKKVYSPDDCYIGNNFPAPPNSRDIGSDDPTRPPLPPLRIDGDLRSYTSRPPPPYSAEPLVPPFISCALPPKSLIADQPGVTALPSGRRVQQAFAKMVQNSRRHDNPAAAGCQPVSNRDGLVGTIPQAEGVESINGVERFGNDGADNNSRREEEGNSDVAAKKSHSYK</sequence>
<feature type="region of interest" description="Disordered" evidence="2">
    <location>
        <begin position="166"/>
        <end position="208"/>
    </location>
</feature>
<feature type="region of interest" description="Disordered" evidence="2">
    <location>
        <begin position="285"/>
        <end position="321"/>
    </location>
</feature>
<feature type="region of interest" description="Disordered" evidence="2">
    <location>
        <begin position="254"/>
        <end position="273"/>
    </location>
</feature>
<evidence type="ECO:0000256" key="2">
    <source>
        <dbReference type="SAM" id="MobiDB-lite"/>
    </source>
</evidence>
<keyword evidence="1" id="KW-0175">Coiled coil</keyword>
<evidence type="ECO:0000313" key="4">
    <source>
        <dbReference type="Proteomes" id="UP000195570"/>
    </source>
</evidence>
<name>A0A1G4I3B7_TRYEQ</name>
<accession>A0A1G4I3B7</accession>